<gene>
    <name evidence="1" type="ORF">FB567DRAFT_400657</name>
</gene>
<protein>
    <submittedName>
        <fullName evidence="1">Uncharacterized protein</fullName>
    </submittedName>
</protein>
<dbReference type="Proteomes" id="UP000813461">
    <property type="component" value="Unassembled WGS sequence"/>
</dbReference>
<keyword evidence="2" id="KW-1185">Reference proteome</keyword>
<organism evidence="1 2">
    <name type="scientific">Paraphoma chrysanthemicola</name>
    <dbReference type="NCBI Taxonomy" id="798071"/>
    <lineage>
        <taxon>Eukaryota</taxon>
        <taxon>Fungi</taxon>
        <taxon>Dikarya</taxon>
        <taxon>Ascomycota</taxon>
        <taxon>Pezizomycotina</taxon>
        <taxon>Dothideomycetes</taxon>
        <taxon>Pleosporomycetidae</taxon>
        <taxon>Pleosporales</taxon>
        <taxon>Pleosporineae</taxon>
        <taxon>Phaeosphaeriaceae</taxon>
        <taxon>Paraphoma</taxon>
    </lineage>
</organism>
<feature type="non-terminal residue" evidence="1">
    <location>
        <position position="1"/>
    </location>
</feature>
<feature type="non-terminal residue" evidence="1">
    <location>
        <position position="195"/>
    </location>
</feature>
<dbReference type="EMBL" id="JAGMVJ010000032">
    <property type="protein sequence ID" value="KAH7068552.1"/>
    <property type="molecule type" value="Genomic_DNA"/>
</dbReference>
<accession>A0A8K0QRQ6</accession>
<dbReference type="AlphaFoldDB" id="A0A8K0QRQ6"/>
<reference evidence="1" key="1">
    <citation type="journal article" date="2021" name="Nat. Commun.">
        <title>Genetic determinants of endophytism in the Arabidopsis root mycobiome.</title>
        <authorList>
            <person name="Mesny F."/>
            <person name="Miyauchi S."/>
            <person name="Thiergart T."/>
            <person name="Pickel B."/>
            <person name="Atanasova L."/>
            <person name="Karlsson M."/>
            <person name="Huettel B."/>
            <person name="Barry K.W."/>
            <person name="Haridas S."/>
            <person name="Chen C."/>
            <person name="Bauer D."/>
            <person name="Andreopoulos W."/>
            <person name="Pangilinan J."/>
            <person name="LaButti K."/>
            <person name="Riley R."/>
            <person name="Lipzen A."/>
            <person name="Clum A."/>
            <person name="Drula E."/>
            <person name="Henrissat B."/>
            <person name="Kohler A."/>
            <person name="Grigoriev I.V."/>
            <person name="Martin F.M."/>
            <person name="Hacquard S."/>
        </authorList>
    </citation>
    <scope>NUCLEOTIDE SEQUENCE</scope>
    <source>
        <strain evidence="1">MPI-SDFR-AT-0120</strain>
    </source>
</reference>
<comment type="caution">
    <text evidence="1">The sequence shown here is derived from an EMBL/GenBank/DDBJ whole genome shotgun (WGS) entry which is preliminary data.</text>
</comment>
<dbReference type="OrthoDB" id="3691338at2759"/>
<name>A0A8K0QRQ6_9PLEO</name>
<proteinExistence type="predicted"/>
<evidence type="ECO:0000313" key="2">
    <source>
        <dbReference type="Proteomes" id="UP000813461"/>
    </source>
</evidence>
<sequence length="195" mass="22640">PKARIIGLTLTKSHTQWLHNTTTTLITLLSQQLTAIRILYLHDPSFTRKLKAIQERQYRFQNTMTLVLDAVRPSTELWLSELDDGQQAILRKVKWCNRMSQPAYLGIRDAALRYWPLIADSYKLLSANLGRLDDELEDALDDEALWTGRRARPKSVGKYVPKPNSKGKAVYFFKDVRARWIPGVEQSEEEREEKK</sequence>
<evidence type="ECO:0000313" key="1">
    <source>
        <dbReference type="EMBL" id="KAH7068552.1"/>
    </source>
</evidence>